<evidence type="ECO:0000313" key="2">
    <source>
        <dbReference type="Proteomes" id="UP000315440"/>
    </source>
</evidence>
<evidence type="ECO:0008006" key="3">
    <source>
        <dbReference type="Google" id="ProtNLM"/>
    </source>
</evidence>
<comment type="caution">
    <text evidence="1">The sequence shown here is derived from an EMBL/GenBank/DDBJ whole genome shotgun (WGS) entry which is preliminary data.</text>
</comment>
<protein>
    <recommendedName>
        <fullName evidence="3">Polymerase nucleotidyl transferase domain-containing protein</fullName>
    </recommendedName>
</protein>
<gene>
    <name evidence="1" type="ORF">Mal64_15460</name>
</gene>
<organism evidence="1 2">
    <name type="scientific">Pseudobythopirellula maris</name>
    <dbReference type="NCBI Taxonomy" id="2527991"/>
    <lineage>
        <taxon>Bacteria</taxon>
        <taxon>Pseudomonadati</taxon>
        <taxon>Planctomycetota</taxon>
        <taxon>Planctomycetia</taxon>
        <taxon>Pirellulales</taxon>
        <taxon>Lacipirellulaceae</taxon>
        <taxon>Pseudobythopirellula</taxon>
    </lineage>
</organism>
<dbReference type="EMBL" id="SJPQ01000001">
    <property type="protein sequence ID" value="TWT91147.1"/>
    <property type="molecule type" value="Genomic_DNA"/>
</dbReference>
<dbReference type="SUPFAM" id="SSF81301">
    <property type="entry name" value="Nucleotidyltransferase"/>
    <property type="match status" value="1"/>
</dbReference>
<dbReference type="Proteomes" id="UP000315440">
    <property type="component" value="Unassembled WGS sequence"/>
</dbReference>
<dbReference type="RefSeq" id="WP_146398623.1">
    <property type="nucleotide sequence ID" value="NZ_SJPQ01000001.1"/>
</dbReference>
<keyword evidence="2" id="KW-1185">Reference proteome</keyword>
<dbReference type="CDD" id="cd05403">
    <property type="entry name" value="NT_KNTase_like"/>
    <property type="match status" value="1"/>
</dbReference>
<sequence length="356" mass="40328">MRDYYKEVCKWLGKSYPTIDQARDRSKTQINNLPSHLVGLTFAESTGFLVFGSLARSEFTEGSDLDWTLLVDGPSELDHYQTSLEVRKRLVKEDLIEPGTSGLFGGITSGHELLHNIGGLEDTNANMTRRLLLLLESVAIEGSTTRNKVIAKLLERYVRYGSSVETFSADGLKPPRFLLNDFVRFWRTMAVDYAAKKWLQADKKWALRNAKLRFSRKLIFMKGLLLCLDCELFPKEWPWKDLNAADYEGMPESRLQEGLKRLIDLPALDTLCRSAILLGAKEPVAAALRSYDLFLSTLNDASQREHLKGVPFEDAEMDETFSQLRVAGKEFGQALETLLFDSHPKMTALAKEYGVF</sequence>
<dbReference type="OrthoDB" id="272882at2"/>
<name>A0A5C5ZVV5_9BACT</name>
<proteinExistence type="predicted"/>
<reference evidence="1 2" key="1">
    <citation type="submission" date="2019-02" db="EMBL/GenBank/DDBJ databases">
        <title>Deep-cultivation of Planctomycetes and their phenomic and genomic characterization uncovers novel biology.</title>
        <authorList>
            <person name="Wiegand S."/>
            <person name="Jogler M."/>
            <person name="Boedeker C."/>
            <person name="Pinto D."/>
            <person name="Vollmers J."/>
            <person name="Rivas-Marin E."/>
            <person name="Kohn T."/>
            <person name="Peeters S.H."/>
            <person name="Heuer A."/>
            <person name="Rast P."/>
            <person name="Oberbeckmann S."/>
            <person name="Bunk B."/>
            <person name="Jeske O."/>
            <person name="Meyerdierks A."/>
            <person name="Storesund J.E."/>
            <person name="Kallscheuer N."/>
            <person name="Luecker S."/>
            <person name="Lage O.M."/>
            <person name="Pohl T."/>
            <person name="Merkel B.J."/>
            <person name="Hornburger P."/>
            <person name="Mueller R.-W."/>
            <person name="Bruemmer F."/>
            <person name="Labrenz M."/>
            <person name="Spormann A.M."/>
            <person name="Op Den Camp H."/>
            <person name="Overmann J."/>
            <person name="Amann R."/>
            <person name="Jetten M.S.M."/>
            <person name="Mascher T."/>
            <person name="Medema M.H."/>
            <person name="Devos D.P."/>
            <person name="Kaster A.-K."/>
            <person name="Ovreas L."/>
            <person name="Rohde M."/>
            <person name="Galperin M.Y."/>
            <person name="Jogler C."/>
        </authorList>
    </citation>
    <scope>NUCLEOTIDE SEQUENCE [LARGE SCALE GENOMIC DNA]</scope>
    <source>
        <strain evidence="1 2">Mal64</strain>
    </source>
</reference>
<dbReference type="AlphaFoldDB" id="A0A5C5ZVV5"/>
<evidence type="ECO:0000313" key="1">
    <source>
        <dbReference type="EMBL" id="TWT91147.1"/>
    </source>
</evidence>
<accession>A0A5C5ZVV5</accession>
<dbReference type="InterPro" id="IPR043519">
    <property type="entry name" value="NT_sf"/>
</dbReference>